<evidence type="ECO:0000313" key="4">
    <source>
        <dbReference type="EMBL" id="MXP33198.1"/>
    </source>
</evidence>
<feature type="region of interest" description="Disordered" evidence="1">
    <location>
        <begin position="1"/>
        <end position="23"/>
    </location>
</feature>
<gene>
    <name evidence="3" type="ORF">GRI94_01235</name>
    <name evidence="4" type="ORF">GRI94_15325</name>
</gene>
<name>A0A845B2K0_9SPHN</name>
<dbReference type="EMBL" id="WTYE01000001">
    <property type="protein sequence ID" value="MXP30438.1"/>
    <property type="molecule type" value="Genomic_DNA"/>
</dbReference>
<keyword evidence="2" id="KW-1133">Transmembrane helix</keyword>
<keyword evidence="2" id="KW-0472">Membrane</keyword>
<dbReference type="EMBL" id="WTYE01000001">
    <property type="protein sequence ID" value="MXP33198.1"/>
    <property type="molecule type" value="Genomic_DNA"/>
</dbReference>
<dbReference type="OrthoDB" id="8478645at2"/>
<evidence type="ECO:0008006" key="6">
    <source>
        <dbReference type="Google" id="ProtNLM"/>
    </source>
</evidence>
<proteinExistence type="predicted"/>
<dbReference type="Proteomes" id="UP000446786">
    <property type="component" value="Unassembled WGS sequence"/>
</dbReference>
<evidence type="ECO:0000256" key="1">
    <source>
        <dbReference type="SAM" id="MobiDB-lite"/>
    </source>
</evidence>
<feature type="transmembrane region" description="Helical" evidence="2">
    <location>
        <begin position="74"/>
        <end position="95"/>
    </location>
</feature>
<organism evidence="4 5">
    <name type="scientific">Parerythrobacter jejuensis</name>
    <dbReference type="NCBI Taxonomy" id="795812"/>
    <lineage>
        <taxon>Bacteria</taxon>
        <taxon>Pseudomonadati</taxon>
        <taxon>Pseudomonadota</taxon>
        <taxon>Alphaproteobacteria</taxon>
        <taxon>Sphingomonadales</taxon>
        <taxon>Erythrobacteraceae</taxon>
        <taxon>Parerythrobacter</taxon>
    </lineage>
</organism>
<evidence type="ECO:0000256" key="2">
    <source>
        <dbReference type="SAM" id="Phobius"/>
    </source>
</evidence>
<feature type="compositionally biased region" description="Polar residues" evidence="1">
    <location>
        <begin position="1"/>
        <end position="13"/>
    </location>
</feature>
<protein>
    <recommendedName>
        <fullName evidence="6">DUF4129 domain-containing protein</fullName>
    </recommendedName>
</protein>
<evidence type="ECO:0000313" key="5">
    <source>
        <dbReference type="Proteomes" id="UP000446786"/>
    </source>
</evidence>
<accession>A0A845B2K0</accession>
<comment type="caution">
    <text evidence="4">The sequence shown here is derived from an EMBL/GenBank/DDBJ whole genome shotgun (WGS) entry which is preliminary data.</text>
</comment>
<reference evidence="4 5" key="1">
    <citation type="submission" date="2019-12" db="EMBL/GenBank/DDBJ databases">
        <title>Genomic-based taxomic classification of the family Erythrobacteraceae.</title>
        <authorList>
            <person name="Xu L."/>
        </authorList>
    </citation>
    <scope>NUCLEOTIDE SEQUENCE [LARGE SCALE GENOMIC DNA]</scope>
    <source>
        <strain evidence="4 5">JCM 16677</strain>
    </source>
</reference>
<evidence type="ECO:0000313" key="3">
    <source>
        <dbReference type="EMBL" id="MXP30438.1"/>
    </source>
</evidence>
<keyword evidence="5" id="KW-1185">Reference proteome</keyword>
<dbReference type="AlphaFoldDB" id="A0A845B2K0"/>
<sequence length="217" mass="23590">MPDSSENSGTSVAGSDAGNNADAWDSVRADSDIQFEPLPPREIEPPPAWLQAIGEFFEAVFAPLARFLAGSWPVLKWVLLALLVAMIAAIVWRLVEPYFGRPKAEPVEEYWQPEREQARALLEDADQLAAAGDYDAAVRLLLARSVGQIAEAQPGLVEPSSTARELANQPSLPDKARTAFGVIASGVERSLFALQDLGQQDWQAARTAYADFALEKL</sequence>
<keyword evidence="2" id="KW-0812">Transmembrane</keyword>